<evidence type="ECO:0000256" key="4">
    <source>
        <dbReference type="ARBA" id="ARBA00022563"/>
    </source>
</evidence>
<feature type="domain" description="Mur ligase central" evidence="13">
    <location>
        <begin position="54"/>
        <end position="224"/>
    </location>
</feature>
<dbReference type="SUPFAM" id="SSF53623">
    <property type="entry name" value="MurD-like peptide ligases, catalytic domain"/>
    <property type="match status" value="1"/>
</dbReference>
<dbReference type="Gene3D" id="3.90.190.20">
    <property type="entry name" value="Mur ligase, C-terminal domain"/>
    <property type="match status" value="1"/>
</dbReference>
<comment type="similarity">
    <text evidence="2">Belongs to the folylpolyglutamate synthase family.</text>
</comment>
<dbReference type="NCBIfam" id="TIGR01499">
    <property type="entry name" value="folC"/>
    <property type="match status" value="1"/>
</dbReference>
<keyword evidence="7" id="KW-0547">Nucleotide-binding</keyword>
<dbReference type="SUPFAM" id="SSF53244">
    <property type="entry name" value="MurD-like peptide ligases, peptide-binding domain"/>
    <property type="match status" value="1"/>
</dbReference>
<dbReference type="GO" id="GO:0016874">
    <property type="term" value="F:ligase activity"/>
    <property type="evidence" value="ECO:0007669"/>
    <property type="project" value="UniProtKB-KW"/>
</dbReference>
<protein>
    <recommendedName>
        <fullName evidence="3">tetrahydrofolate synthase</fullName>
        <ecNumber evidence="3">6.3.2.17</ecNumber>
    </recommendedName>
    <alternativeName>
        <fullName evidence="11">Folylpoly-gamma-glutamate synthetase</fullName>
    </alternativeName>
    <alternativeName>
        <fullName evidence="10">Tetrahydrofolylpolyglutamate synthase</fullName>
    </alternativeName>
</protein>
<evidence type="ECO:0000256" key="5">
    <source>
        <dbReference type="ARBA" id="ARBA00022598"/>
    </source>
</evidence>
<keyword evidence="6" id="KW-0479">Metal-binding</keyword>
<dbReference type="InterPro" id="IPR001645">
    <property type="entry name" value="Folylpolyglutamate_synth"/>
</dbReference>
<evidence type="ECO:0000256" key="2">
    <source>
        <dbReference type="ARBA" id="ARBA00008276"/>
    </source>
</evidence>
<evidence type="ECO:0000256" key="10">
    <source>
        <dbReference type="ARBA" id="ARBA00030592"/>
    </source>
</evidence>
<dbReference type="Gene3D" id="3.40.1190.10">
    <property type="entry name" value="Mur-like, catalytic domain"/>
    <property type="match status" value="1"/>
</dbReference>
<dbReference type="InterPro" id="IPR036565">
    <property type="entry name" value="Mur-like_cat_sf"/>
</dbReference>
<sequence length="471" mass="52924">MEESYENALKCLHSRKAQPRATLDEMRGLDDMSKWIELLGYSGKHLDSLNIIHVAGTDGKGSTSAYIASILKASGKKVGLYTSPHLRDTRERIRINGRPISDTRFAAEFFEVWEKLPKTPTMELDIPRYLQLLALLSFHVFIKEKVDVAVYEAHMGGRYDATNVIQSPIVAVITHVAKDHVRYLGPNIEKIAWHKAGILKTGCLAFSSIQEPAVEEVLNRVAAETEVTIKFISKDTRLPLATEAQRENCSLAVAAANAWLSLKADGLKNLHSIILDGIKHFSWPGRYDQFQEGKYQWFLDGAHNESSLSNTARWFAEACRTKGSDVTKILIFAHFSKRNSIELLRLVQRSLISADVHLGHVIFTTYKKSHDGNVKSRPTKAKQNWLTHTVDQDKISRAGELELFRQAWRELDPDAMVWCEDTVEDALNRTRIITQTDSEIQTLVTGSLHLVGPALDLLGYLKPVRVGQTSA</sequence>
<evidence type="ECO:0000259" key="13">
    <source>
        <dbReference type="Pfam" id="PF08245"/>
    </source>
</evidence>
<accession>A0ABR4GZL9</accession>
<comment type="pathway">
    <text evidence="1">Cofactor biosynthesis; tetrahydrofolylpolyglutamate biosynthesis.</text>
</comment>
<evidence type="ECO:0000256" key="9">
    <source>
        <dbReference type="ARBA" id="ARBA00022842"/>
    </source>
</evidence>
<evidence type="ECO:0000256" key="8">
    <source>
        <dbReference type="ARBA" id="ARBA00022840"/>
    </source>
</evidence>
<organism evidence="14 15">
    <name type="scientific">Aspergillus granulosus</name>
    <dbReference type="NCBI Taxonomy" id="176169"/>
    <lineage>
        <taxon>Eukaryota</taxon>
        <taxon>Fungi</taxon>
        <taxon>Dikarya</taxon>
        <taxon>Ascomycota</taxon>
        <taxon>Pezizomycotina</taxon>
        <taxon>Eurotiomycetes</taxon>
        <taxon>Eurotiomycetidae</taxon>
        <taxon>Eurotiales</taxon>
        <taxon>Aspergillaceae</taxon>
        <taxon>Aspergillus</taxon>
        <taxon>Aspergillus subgen. Nidulantes</taxon>
    </lineage>
</organism>
<comment type="catalytic activity">
    <reaction evidence="12">
        <text>(6S)-5,6,7,8-tetrahydrofolyl-(gamma-L-Glu)(n) + L-glutamate + ATP = (6S)-5,6,7,8-tetrahydrofolyl-(gamma-L-Glu)(n+1) + ADP + phosphate + H(+)</text>
        <dbReference type="Rhea" id="RHEA:10580"/>
        <dbReference type="Rhea" id="RHEA-COMP:14738"/>
        <dbReference type="Rhea" id="RHEA-COMP:14740"/>
        <dbReference type="ChEBI" id="CHEBI:15378"/>
        <dbReference type="ChEBI" id="CHEBI:29985"/>
        <dbReference type="ChEBI" id="CHEBI:30616"/>
        <dbReference type="ChEBI" id="CHEBI:43474"/>
        <dbReference type="ChEBI" id="CHEBI:141005"/>
        <dbReference type="ChEBI" id="CHEBI:456216"/>
        <dbReference type="EC" id="6.3.2.17"/>
    </reaction>
</comment>
<dbReference type="InterPro" id="IPR036615">
    <property type="entry name" value="Mur_ligase_C_dom_sf"/>
</dbReference>
<name>A0ABR4GZL9_9EURO</name>
<evidence type="ECO:0000256" key="1">
    <source>
        <dbReference type="ARBA" id="ARBA00005150"/>
    </source>
</evidence>
<proteinExistence type="inferred from homology"/>
<evidence type="ECO:0000256" key="7">
    <source>
        <dbReference type="ARBA" id="ARBA00022741"/>
    </source>
</evidence>
<evidence type="ECO:0000313" key="14">
    <source>
        <dbReference type="EMBL" id="KAL2808628.1"/>
    </source>
</evidence>
<keyword evidence="5 14" id="KW-0436">Ligase</keyword>
<dbReference type="Proteomes" id="UP001610334">
    <property type="component" value="Unassembled WGS sequence"/>
</dbReference>
<reference evidence="14 15" key="1">
    <citation type="submission" date="2024-07" db="EMBL/GenBank/DDBJ databases">
        <title>Section-level genome sequencing and comparative genomics of Aspergillus sections Usti and Cavernicolus.</title>
        <authorList>
            <consortium name="Lawrence Berkeley National Laboratory"/>
            <person name="Nybo J.L."/>
            <person name="Vesth T.C."/>
            <person name="Theobald S."/>
            <person name="Frisvad J.C."/>
            <person name="Larsen T.O."/>
            <person name="Kjaerboelling I."/>
            <person name="Rothschild-Mancinelli K."/>
            <person name="Lyhne E.K."/>
            <person name="Kogle M.E."/>
            <person name="Barry K."/>
            <person name="Clum A."/>
            <person name="Na H."/>
            <person name="Ledsgaard L."/>
            <person name="Lin J."/>
            <person name="Lipzen A."/>
            <person name="Kuo A."/>
            <person name="Riley R."/>
            <person name="Mondo S."/>
            <person name="Labutti K."/>
            <person name="Haridas S."/>
            <person name="Pangalinan J."/>
            <person name="Salamov A.A."/>
            <person name="Simmons B.A."/>
            <person name="Magnuson J.K."/>
            <person name="Chen J."/>
            <person name="Drula E."/>
            <person name="Henrissat B."/>
            <person name="Wiebenga A."/>
            <person name="Lubbers R.J."/>
            <person name="Gomes A.C."/>
            <person name="Makela M.R."/>
            <person name="Stajich J."/>
            <person name="Grigoriev I.V."/>
            <person name="Mortensen U.H."/>
            <person name="De Vries R.P."/>
            <person name="Baker S.E."/>
            <person name="Andersen M.R."/>
        </authorList>
    </citation>
    <scope>NUCLEOTIDE SEQUENCE [LARGE SCALE GENOMIC DNA]</scope>
    <source>
        <strain evidence="14 15">CBS 588.65</strain>
    </source>
</reference>
<dbReference type="PANTHER" id="PTHR11136:SF5">
    <property type="entry name" value="FOLYLPOLYGLUTAMATE SYNTHASE, MITOCHONDRIAL"/>
    <property type="match status" value="1"/>
</dbReference>
<gene>
    <name evidence="14" type="ORF">BJX63DRAFT_439248</name>
</gene>
<dbReference type="Pfam" id="PF08245">
    <property type="entry name" value="Mur_ligase_M"/>
    <property type="match status" value="1"/>
</dbReference>
<dbReference type="EMBL" id="JBFXLT010000107">
    <property type="protein sequence ID" value="KAL2808628.1"/>
    <property type="molecule type" value="Genomic_DNA"/>
</dbReference>
<comment type="caution">
    <text evidence="14">The sequence shown here is derived from an EMBL/GenBank/DDBJ whole genome shotgun (WGS) entry which is preliminary data.</text>
</comment>
<keyword evidence="8" id="KW-0067">ATP-binding</keyword>
<dbReference type="InterPro" id="IPR013221">
    <property type="entry name" value="Mur_ligase_cen"/>
</dbReference>
<dbReference type="PANTHER" id="PTHR11136">
    <property type="entry name" value="FOLYLPOLYGLUTAMATE SYNTHASE-RELATED"/>
    <property type="match status" value="1"/>
</dbReference>
<keyword evidence="9" id="KW-0460">Magnesium</keyword>
<keyword evidence="15" id="KW-1185">Reference proteome</keyword>
<dbReference type="EC" id="6.3.2.17" evidence="3"/>
<evidence type="ECO:0000256" key="6">
    <source>
        <dbReference type="ARBA" id="ARBA00022723"/>
    </source>
</evidence>
<evidence type="ECO:0000256" key="3">
    <source>
        <dbReference type="ARBA" id="ARBA00013025"/>
    </source>
</evidence>
<dbReference type="PIRSF" id="PIRSF001563">
    <property type="entry name" value="Folylpolyglu_synth"/>
    <property type="match status" value="1"/>
</dbReference>
<keyword evidence="4" id="KW-0554">One-carbon metabolism</keyword>
<evidence type="ECO:0000313" key="15">
    <source>
        <dbReference type="Proteomes" id="UP001610334"/>
    </source>
</evidence>
<evidence type="ECO:0000256" key="11">
    <source>
        <dbReference type="ARBA" id="ARBA00030876"/>
    </source>
</evidence>
<evidence type="ECO:0000256" key="12">
    <source>
        <dbReference type="ARBA" id="ARBA00047493"/>
    </source>
</evidence>